<name>A0AAJ5YPP5_9BASI</name>
<dbReference type="FunFam" id="3.30.70.141:FF:000002">
    <property type="entry name" value="Nucleoside diphosphate kinase"/>
    <property type="match status" value="1"/>
</dbReference>
<feature type="binding site" evidence="7">
    <location>
        <position position="139"/>
    </location>
    <ligand>
        <name>ATP</name>
        <dbReference type="ChEBI" id="CHEBI:30616"/>
    </ligand>
</feature>
<dbReference type="PROSITE" id="PS51374">
    <property type="entry name" value="NDPK_LIKE"/>
    <property type="match status" value="1"/>
</dbReference>
<dbReference type="InterPro" id="IPR001564">
    <property type="entry name" value="Nucleoside_diP_kinase"/>
</dbReference>
<evidence type="ECO:0000256" key="8">
    <source>
        <dbReference type="RuleBase" id="RU004011"/>
    </source>
</evidence>
<evidence type="ECO:0000256" key="1">
    <source>
        <dbReference type="ARBA" id="ARBA00001946"/>
    </source>
</evidence>
<dbReference type="EMBL" id="CP119943">
    <property type="protein sequence ID" value="WFC97845.1"/>
    <property type="molecule type" value="Genomic_DNA"/>
</dbReference>
<evidence type="ECO:0000256" key="3">
    <source>
        <dbReference type="ARBA" id="ARBA00012966"/>
    </source>
</evidence>
<dbReference type="GO" id="GO:0006183">
    <property type="term" value="P:GTP biosynthetic process"/>
    <property type="evidence" value="ECO:0007669"/>
    <property type="project" value="InterPro"/>
</dbReference>
<comment type="similarity">
    <text evidence="2 7 8">Belongs to the NDK family.</text>
</comment>
<dbReference type="GO" id="GO:0004550">
    <property type="term" value="F:nucleoside diphosphate kinase activity"/>
    <property type="evidence" value="ECO:0007669"/>
    <property type="project" value="UniProtKB-EC"/>
</dbReference>
<dbReference type="SUPFAM" id="SSF54919">
    <property type="entry name" value="Nucleoside diphosphate kinase, NDK"/>
    <property type="match status" value="1"/>
</dbReference>
<keyword evidence="6 10" id="KW-0418">Kinase</keyword>
<evidence type="ECO:0000313" key="11">
    <source>
        <dbReference type="Proteomes" id="UP001219567"/>
    </source>
</evidence>
<keyword evidence="5 10" id="KW-0808">Transferase</keyword>
<evidence type="ECO:0000256" key="7">
    <source>
        <dbReference type="PROSITE-ProRule" id="PRU00706"/>
    </source>
</evidence>
<keyword evidence="11" id="KW-1185">Reference proteome</keyword>
<feature type="binding site" evidence="7">
    <location>
        <position position="185"/>
    </location>
    <ligand>
        <name>ATP</name>
        <dbReference type="ChEBI" id="CHEBI:30616"/>
    </ligand>
</feature>
<dbReference type="GO" id="GO:0006228">
    <property type="term" value="P:UTP biosynthetic process"/>
    <property type="evidence" value="ECO:0007669"/>
    <property type="project" value="InterPro"/>
</dbReference>
<feature type="binding site" evidence="7">
    <location>
        <position position="168"/>
    </location>
    <ligand>
        <name>ATP</name>
        <dbReference type="ChEBI" id="CHEBI:30616"/>
    </ligand>
</feature>
<comment type="cofactor">
    <cofactor evidence="1">
        <name>Mg(2+)</name>
        <dbReference type="ChEBI" id="CHEBI:18420"/>
    </cofactor>
</comment>
<reference evidence="10 11" key="1">
    <citation type="submission" date="2023-03" db="EMBL/GenBank/DDBJ databases">
        <title>Mating type loci evolution in Malassezia.</title>
        <authorList>
            <person name="Coelho M.A."/>
        </authorList>
    </citation>
    <scope>NUCLEOTIDE SEQUENCE [LARGE SCALE GENOMIC DNA]</scope>
    <source>
        <strain evidence="10 11">CBS 9725</strain>
    </source>
</reference>
<dbReference type="SMART" id="SM00562">
    <property type="entry name" value="NDK"/>
    <property type="match status" value="1"/>
</dbReference>
<dbReference type="PRINTS" id="PR01243">
    <property type="entry name" value="NUCDPKINASE"/>
</dbReference>
<evidence type="ECO:0000256" key="6">
    <source>
        <dbReference type="ARBA" id="ARBA00022777"/>
    </source>
</evidence>
<evidence type="ECO:0000256" key="5">
    <source>
        <dbReference type="ARBA" id="ARBA00022679"/>
    </source>
</evidence>
<feature type="binding site" evidence="7">
    <location>
        <position position="195"/>
    </location>
    <ligand>
        <name>ATP</name>
        <dbReference type="ChEBI" id="CHEBI:30616"/>
    </ligand>
</feature>
<feature type="binding site" evidence="7">
    <location>
        <position position="91"/>
    </location>
    <ligand>
        <name>ATP</name>
        <dbReference type="ChEBI" id="CHEBI:30616"/>
    </ligand>
</feature>
<dbReference type="InterPro" id="IPR036850">
    <property type="entry name" value="NDK-like_dom_sf"/>
</dbReference>
<dbReference type="Pfam" id="PF00334">
    <property type="entry name" value="NDK"/>
    <property type="match status" value="1"/>
</dbReference>
<accession>A0AAJ5YPP5</accession>
<feature type="binding site" evidence="7">
    <location>
        <position position="174"/>
    </location>
    <ligand>
        <name>ATP</name>
        <dbReference type="ChEBI" id="CHEBI:30616"/>
    </ligand>
</feature>
<evidence type="ECO:0000256" key="2">
    <source>
        <dbReference type="ARBA" id="ARBA00008142"/>
    </source>
</evidence>
<feature type="domain" description="Nucleoside diphosphate kinase-like" evidence="9">
    <location>
        <begin position="83"/>
        <end position="221"/>
    </location>
</feature>
<dbReference type="EC" id="2.7.4.6" evidence="3"/>
<proteinExistence type="inferred from homology"/>
<evidence type="ECO:0000313" key="10">
    <source>
        <dbReference type="EMBL" id="WFC97845.1"/>
    </source>
</evidence>
<dbReference type="GO" id="GO:0006241">
    <property type="term" value="P:CTP biosynthetic process"/>
    <property type="evidence" value="ECO:0007669"/>
    <property type="project" value="InterPro"/>
</dbReference>
<evidence type="ECO:0000256" key="4">
    <source>
        <dbReference type="ARBA" id="ARBA00017632"/>
    </source>
</evidence>
<dbReference type="CDD" id="cd04413">
    <property type="entry name" value="NDPk_I"/>
    <property type="match status" value="1"/>
</dbReference>
<dbReference type="NCBIfam" id="NF001908">
    <property type="entry name" value="PRK00668.1"/>
    <property type="match status" value="1"/>
</dbReference>
<dbReference type="HAMAP" id="MF_00451">
    <property type="entry name" value="NDP_kinase"/>
    <property type="match status" value="1"/>
</dbReference>
<gene>
    <name evidence="10" type="ORF">MYAM1_000565</name>
</gene>
<organism evidence="10 11">
    <name type="scientific">Malassezia yamatoensis</name>
    <dbReference type="NCBI Taxonomy" id="253288"/>
    <lineage>
        <taxon>Eukaryota</taxon>
        <taxon>Fungi</taxon>
        <taxon>Dikarya</taxon>
        <taxon>Basidiomycota</taxon>
        <taxon>Ustilaginomycotina</taxon>
        <taxon>Malasseziomycetes</taxon>
        <taxon>Malasseziales</taxon>
        <taxon>Malasseziaceae</taxon>
        <taxon>Malassezia</taxon>
    </lineage>
</organism>
<dbReference type="Proteomes" id="UP001219567">
    <property type="component" value="Chromosome 1"/>
</dbReference>
<feature type="active site" description="Pros-phosphohistidine intermediate" evidence="7">
    <location>
        <position position="198"/>
    </location>
</feature>
<sequence length="234" mass="25299">MFARLAIPNAVRGTARTFSTRAGAASRSSRMPLALAATVAVAGFSLYARPSLHLEQIQKPIVDAGSDVLSRPTTIAGTLTTPSERSFIMIKPDGVNRQIVGKILTRFEERGYKLVAIKSVLPSKELAREHYGDLSSKPFFGSLIDYITGGTPVIAMVWEGKDVIRQGRNMVGATNPMQALPGSIRGDFAVSVGRNIIHASDGFESATKEIGLWFDEKELASYTPAAWEQVMADN</sequence>
<dbReference type="AlphaFoldDB" id="A0AAJ5YPP5"/>
<dbReference type="PANTHER" id="PTHR11349">
    <property type="entry name" value="NUCLEOSIDE DIPHOSPHATE KINASE"/>
    <property type="match status" value="1"/>
</dbReference>
<evidence type="ECO:0000259" key="9">
    <source>
        <dbReference type="SMART" id="SM00562"/>
    </source>
</evidence>
<dbReference type="Gene3D" id="3.30.70.141">
    <property type="entry name" value="Nucleoside diphosphate kinase-like domain"/>
    <property type="match status" value="1"/>
</dbReference>
<protein>
    <recommendedName>
        <fullName evidence="4">Nucleoside diphosphate kinase</fullName>
        <ecNumber evidence="3">2.7.4.6</ecNumber>
    </recommendedName>
</protein>
<dbReference type="InterPro" id="IPR034907">
    <property type="entry name" value="NDK-like_dom"/>
</dbReference>